<dbReference type="PRINTS" id="PR00142">
    <property type="entry name" value="RECA"/>
</dbReference>
<keyword evidence="2 6" id="KW-0547">Nucleotide-binding</keyword>
<accession>A0AAV7GGU0</accession>
<evidence type="ECO:0000259" key="7">
    <source>
        <dbReference type="PROSITE" id="PS50162"/>
    </source>
</evidence>
<dbReference type="AlphaFoldDB" id="A0AAV7GGU0"/>
<dbReference type="PANTHER" id="PTHR45900:SF4">
    <property type="entry name" value="DNA REPAIR PROTEIN RECA HOMOLOG 2, MITOCHONDRIAL"/>
    <property type="match status" value="1"/>
</dbReference>
<evidence type="ECO:0000256" key="4">
    <source>
        <dbReference type="ARBA" id="ARBA00023125"/>
    </source>
</evidence>
<dbReference type="InterPro" id="IPR027417">
    <property type="entry name" value="P-loop_NTPase"/>
</dbReference>
<name>A0AAV7GGU0_DENCH</name>
<evidence type="ECO:0000313" key="9">
    <source>
        <dbReference type="EMBL" id="KAH0455107.1"/>
    </source>
</evidence>
<dbReference type="InterPro" id="IPR013765">
    <property type="entry name" value="DNA_recomb/repair_RecA"/>
</dbReference>
<keyword evidence="4" id="KW-0238">DNA-binding</keyword>
<feature type="domain" description="RecA family profile 2" evidence="8">
    <location>
        <begin position="335"/>
        <end position="409"/>
    </location>
</feature>
<dbReference type="InterPro" id="IPR020587">
    <property type="entry name" value="RecA_monomer-monomer_interface"/>
</dbReference>
<reference evidence="9 10" key="1">
    <citation type="journal article" date="2021" name="Hortic Res">
        <title>Chromosome-scale assembly of the Dendrobium chrysotoxum genome enhances the understanding of orchid evolution.</title>
        <authorList>
            <person name="Zhang Y."/>
            <person name="Zhang G.Q."/>
            <person name="Zhang D."/>
            <person name="Liu X.D."/>
            <person name="Xu X.Y."/>
            <person name="Sun W.H."/>
            <person name="Yu X."/>
            <person name="Zhu X."/>
            <person name="Wang Z.W."/>
            <person name="Zhao X."/>
            <person name="Zhong W.Y."/>
            <person name="Chen H."/>
            <person name="Yin W.L."/>
            <person name="Huang T."/>
            <person name="Niu S.C."/>
            <person name="Liu Z.J."/>
        </authorList>
    </citation>
    <scope>NUCLEOTIDE SEQUENCE [LARGE SCALE GENOMIC DNA]</scope>
    <source>
        <strain evidence="9">Lindl</strain>
    </source>
</reference>
<comment type="caution">
    <text evidence="9">The sequence shown here is derived from an EMBL/GenBank/DDBJ whole genome shotgun (WGS) entry which is preliminary data.</text>
</comment>
<dbReference type="GO" id="GO:0006310">
    <property type="term" value="P:DNA recombination"/>
    <property type="evidence" value="ECO:0007669"/>
    <property type="project" value="UniProtKB-KW"/>
</dbReference>
<keyword evidence="5" id="KW-0233">DNA recombination</keyword>
<dbReference type="InterPro" id="IPR020584">
    <property type="entry name" value="DNA_recomb/repair_RecA_CS"/>
</dbReference>
<dbReference type="Proteomes" id="UP000775213">
    <property type="component" value="Unassembled WGS sequence"/>
</dbReference>
<dbReference type="GO" id="GO:0005524">
    <property type="term" value="F:ATP binding"/>
    <property type="evidence" value="ECO:0007669"/>
    <property type="project" value="UniProtKB-KW"/>
</dbReference>
<evidence type="ECO:0000313" key="10">
    <source>
        <dbReference type="Proteomes" id="UP000775213"/>
    </source>
</evidence>
<dbReference type="SUPFAM" id="SSF52540">
    <property type="entry name" value="P-loop containing nucleoside triphosphate hydrolases"/>
    <property type="match status" value="1"/>
</dbReference>
<evidence type="ECO:0000259" key="8">
    <source>
        <dbReference type="PROSITE" id="PS50163"/>
    </source>
</evidence>
<dbReference type="PROSITE" id="PS00321">
    <property type="entry name" value="RECA_1"/>
    <property type="match status" value="1"/>
</dbReference>
<gene>
    <name evidence="9" type="ORF">IEQ34_017031</name>
</gene>
<proteinExistence type="inferred from homology"/>
<dbReference type="Gene3D" id="3.40.50.300">
    <property type="entry name" value="P-loop containing nucleotide triphosphate hydrolases"/>
    <property type="match status" value="1"/>
</dbReference>
<dbReference type="InterPro" id="IPR049428">
    <property type="entry name" value="RecA-like_N"/>
</dbReference>
<dbReference type="EMBL" id="JAGFBR010000015">
    <property type="protein sequence ID" value="KAH0455107.1"/>
    <property type="molecule type" value="Genomic_DNA"/>
</dbReference>
<dbReference type="PROSITE" id="PS50162">
    <property type="entry name" value="RECA_2"/>
    <property type="match status" value="1"/>
</dbReference>
<feature type="domain" description="RecA family profile 1" evidence="7">
    <location>
        <begin position="171"/>
        <end position="330"/>
    </location>
</feature>
<evidence type="ECO:0000256" key="1">
    <source>
        <dbReference type="ARBA" id="ARBA00009391"/>
    </source>
</evidence>
<protein>
    <submittedName>
        <fullName evidence="9">Uncharacterized protein</fullName>
    </submittedName>
</protein>
<evidence type="ECO:0000256" key="6">
    <source>
        <dbReference type="RuleBase" id="RU003422"/>
    </source>
</evidence>
<keyword evidence="10" id="KW-1185">Reference proteome</keyword>
<dbReference type="PANTHER" id="PTHR45900">
    <property type="entry name" value="RECA"/>
    <property type="match status" value="1"/>
</dbReference>
<organism evidence="9 10">
    <name type="scientific">Dendrobium chrysotoxum</name>
    <name type="common">Orchid</name>
    <dbReference type="NCBI Taxonomy" id="161865"/>
    <lineage>
        <taxon>Eukaryota</taxon>
        <taxon>Viridiplantae</taxon>
        <taxon>Streptophyta</taxon>
        <taxon>Embryophyta</taxon>
        <taxon>Tracheophyta</taxon>
        <taxon>Spermatophyta</taxon>
        <taxon>Magnoliopsida</taxon>
        <taxon>Liliopsida</taxon>
        <taxon>Asparagales</taxon>
        <taxon>Orchidaceae</taxon>
        <taxon>Epidendroideae</taxon>
        <taxon>Malaxideae</taxon>
        <taxon>Dendrobiinae</taxon>
        <taxon>Dendrobium</taxon>
    </lineage>
</organism>
<keyword evidence="3 6" id="KW-0067">ATP-binding</keyword>
<evidence type="ECO:0000256" key="3">
    <source>
        <dbReference type="ARBA" id="ARBA00022840"/>
    </source>
</evidence>
<evidence type="ECO:0000256" key="5">
    <source>
        <dbReference type="ARBA" id="ARBA00023172"/>
    </source>
</evidence>
<dbReference type="PROSITE" id="PS50163">
    <property type="entry name" value="RECA_3"/>
    <property type="match status" value="1"/>
</dbReference>
<evidence type="ECO:0000256" key="2">
    <source>
        <dbReference type="ARBA" id="ARBA00022741"/>
    </source>
</evidence>
<dbReference type="GO" id="GO:0003697">
    <property type="term" value="F:single-stranded DNA binding"/>
    <property type="evidence" value="ECO:0007669"/>
    <property type="project" value="InterPro"/>
</dbReference>
<dbReference type="Pfam" id="PF00154">
    <property type="entry name" value="RecA_N"/>
    <property type="match status" value="1"/>
</dbReference>
<dbReference type="InterPro" id="IPR020588">
    <property type="entry name" value="RecA_ATP-bd"/>
</dbReference>
<sequence>MLPIRNGPKMEDQTDSYGLDNGLGQAIAHGFAIPLFNSALAFSPEILKDVKALARSLGRMRVLTPLYGVSSHLLRVVFLNVPAFKRSALASLCSNLQHTEGEYASSFRMNGRCLSSSLIVDSVLEYERDQQWDVGKVEEKNATLHLALSQLVVDFDRDSNLSMRRFFNTRWAPVIPTGSLKLDQALGIGGLPKGRIVEIYGKEASGKTTLALHIVKEAQKLGGYCAYLAVENLIDPSLVEAMGVDTENLLVARPNSAENTLSIVNTLVNSRSVDVIVVDSVAALVPECELLGMIDSKSVDMQSQLMTQALRKIQHSLCLSQALVIFVNQVRMKSSKGFDEANEVTCGGNALKFYAAVRMRITRKELLHCQDKITGIGISIEIIKNKMAPALKKVDLEIEFGRGFRSEAEILAMALDHGIIIRKGGGYWIKRKFFKHKQEVECFLAENSDVTEELVNWLKNQLFEKEQKMGESAEHVSCS</sequence>
<comment type="similarity">
    <text evidence="1 6">Belongs to the RecA family.</text>
</comment>
<dbReference type="GO" id="GO:0140664">
    <property type="term" value="F:ATP-dependent DNA damage sensor activity"/>
    <property type="evidence" value="ECO:0007669"/>
    <property type="project" value="InterPro"/>
</dbReference>
<dbReference type="GO" id="GO:0006281">
    <property type="term" value="P:DNA repair"/>
    <property type="evidence" value="ECO:0007669"/>
    <property type="project" value="InterPro"/>
</dbReference>